<evidence type="ECO:0000313" key="3">
    <source>
        <dbReference type="EMBL" id="KAA8707659.1"/>
    </source>
</evidence>
<reference evidence="3 4" key="1">
    <citation type="submission" date="2019-09" db="EMBL/GenBank/DDBJ databases">
        <title>Draft genome sequence of various Type strains from the CCUG.</title>
        <authorList>
            <person name="Pineiro-Iglesias B."/>
            <person name="Tunovic T."/>
            <person name="Unosson C."/>
            <person name="Inganas E."/>
            <person name="Ohlen M."/>
            <person name="Cardew S."/>
            <person name="Jensie-Markopoulos S."/>
            <person name="Salva-Serra F."/>
            <person name="Jaen-Luchoro D."/>
            <person name="Karlsson R."/>
            <person name="Svensson-Stadler L."/>
            <person name="Chun J."/>
            <person name="Moore E."/>
        </authorList>
    </citation>
    <scope>NUCLEOTIDE SEQUENCE [LARGE SCALE GENOMIC DNA]</scope>
    <source>
        <strain evidence="3 4">CCUG 32756T</strain>
    </source>
</reference>
<evidence type="ECO:0000259" key="2">
    <source>
        <dbReference type="SMART" id="SM00014"/>
    </source>
</evidence>
<organism evidence="3 4">
    <name type="scientific">Helicobacter canis</name>
    <dbReference type="NCBI Taxonomy" id="29419"/>
    <lineage>
        <taxon>Bacteria</taxon>
        <taxon>Pseudomonadati</taxon>
        <taxon>Campylobacterota</taxon>
        <taxon>Epsilonproteobacteria</taxon>
        <taxon>Campylobacterales</taxon>
        <taxon>Helicobacteraceae</taxon>
        <taxon>Helicobacter</taxon>
    </lineage>
</organism>
<feature type="domain" description="Phosphatidic acid phosphatase type 2/haloperoxidase" evidence="2">
    <location>
        <begin position="61"/>
        <end position="173"/>
    </location>
</feature>
<comment type="caution">
    <text evidence="3">The sequence shown here is derived from an EMBL/GenBank/DDBJ whole genome shotgun (WGS) entry which is preliminary data.</text>
</comment>
<sequence>MRTRIYLMHLCLRALLICALSSPCMPSLHAKPGDWFETWGDVFQFLPVMAGAYALARQDYHGVAQLALGTGATLAITFASKYTFVGISQANERLAGISQRPNNGSFDGFPSGHTSSAFSAAGFMQKRYGWKFGLPTTILAASVGVSRITSQRHTTLQVLAGALLGYGVSYLCAKRLKYIALDIDIGTAAIPAPQGIAQGAMYENVYKANVSYRF</sequence>
<name>A0A5M9QHY1_9HELI</name>
<dbReference type="SMART" id="SM00014">
    <property type="entry name" value="acidPPc"/>
    <property type="match status" value="1"/>
</dbReference>
<dbReference type="Gene3D" id="1.20.144.10">
    <property type="entry name" value="Phosphatidic acid phosphatase type 2/haloperoxidase"/>
    <property type="match status" value="1"/>
</dbReference>
<dbReference type="RefSeq" id="WP_150337682.1">
    <property type="nucleotide sequence ID" value="NZ_JAERIX010000024.1"/>
</dbReference>
<dbReference type="AlphaFoldDB" id="A0A5M9QHY1"/>
<feature type="chain" id="PRO_5024411837" evidence="1">
    <location>
        <begin position="31"/>
        <end position="214"/>
    </location>
</feature>
<gene>
    <name evidence="3" type="ORF">F4V45_07225</name>
</gene>
<dbReference type="Proteomes" id="UP000323707">
    <property type="component" value="Unassembled WGS sequence"/>
</dbReference>
<proteinExistence type="predicted"/>
<protein>
    <submittedName>
        <fullName evidence="3">Phosphatase PAP2 family protein</fullName>
    </submittedName>
</protein>
<dbReference type="InterPro" id="IPR000326">
    <property type="entry name" value="PAP2/HPO"/>
</dbReference>
<evidence type="ECO:0000256" key="1">
    <source>
        <dbReference type="SAM" id="SignalP"/>
    </source>
</evidence>
<dbReference type="PANTHER" id="PTHR14969:SF13">
    <property type="entry name" value="AT30094P"/>
    <property type="match status" value="1"/>
</dbReference>
<dbReference type="Pfam" id="PF01569">
    <property type="entry name" value="PAP2"/>
    <property type="match status" value="1"/>
</dbReference>
<dbReference type="PANTHER" id="PTHR14969">
    <property type="entry name" value="SPHINGOSINE-1-PHOSPHATE PHOSPHOHYDROLASE"/>
    <property type="match status" value="1"/>
</dbReference>
<dbReference type="EMBL" id="VXKE01000021">
    <property type="protein sequence ID" value="KAA8707659.1"/>
    <property type="molecule type" value="Genomic_DNA"/>
</dbReference>
<dbReference type="CDD" id="cd03394">
    <property type="entry name" value="PAP2_like_5"/>
    <property type="match status" value="1"/>
</dbReference>
<evidence type="ECO:0000313" key="4">
    <source>
        <dbReference type="Proteomes" id="UP000323707"/>
    </source>
</evidence>
<accession>A0A5M9QHY1</accession>
<feature type="signal peptide" evidence="1">
    <location>
        <begin position="1"/>
        <end position="30"/>
    </location>
</feature>
<dbReference type="InterPro" id="IPR036938">
    <property type="entry name" value="PAP2/HPO_sf"/>
</dbReference>
<dbReference type="SUPFAM" id="SSF48317">
    <property type="entry name" value="Acid phosphatase/Vanadium-dependent haloperoxidase"/>
    <property type="match status" value="1"/>
</dbReference>
<keyword evidence="1" id="KW-0732">Signal</keyword>